<dbReference type="EC" id="3.4.-.-" evidence="7"/>
<dbReference type="Gene3D" id="3.40.630.10">
    <property type="entry name" value="Zn peptidases"/>
    <property type="match status" value="1"/>
</dbReference>
<dbReference type="InterPro" id="IPR045175">
    <property type="entry name" value="M28_fam"/>
</dbReference>
<dbReference type="InterPro" id="IPR046450">
    <property type="entry name" value="PA_dom_sf"/>
</dbReference>
<evidence type="ECO:0000256" key="1">
    <source>
        <dbReference type="ARBA" id="ARBA00001947"/>
    </source>
</evidence>
<evidence type="ECO:0000313" key="12">
    <source>
        <dbReference type="Proteomes" id="UP000775872"/>
    </source>
</evidence>
<dbReference type="PANTHER" id="PTHR12147:SF26">
    <property type="entry name" value="PEPTIDASE M28 DOMAIN-CONTAINING PROTEIN"/>
    <property type="match status" value="1"/>
</dbReference>
<evidence type="ECO:0000256" key="7">
    <source>
        <dbReference type="RuleBase" id="RU361240"/>
    </source>
</evidence>
<feature type="domain" description="Tautomerase cis-CaaD-like" evidence="10">
    <location>
        <begin position="471"/>
        <end position="567"/>
    </location>
</feature>
<protein>
    <recommendedName>
        <fullName evidence="7">Peptide hydrolase</fullName>
        <ecNumber evidence="7">3.4.-.-</ecNumber>
    </recommendedName>
</protein>
<reference evidence="12" key="1">
    <citation type="submission" date="2019-06" db="EMBL/GenBank/DDBJ databases">
        <authorList>
            <person name="Broberg M."/>
        </authorList>
    </citation>
    <scope>NUCLEOTIDE SEQUENCE [LARGE SCALE GENOMIC DNA]</scope>
</reference>
<dbReference type="GO" id="GO:0046872">
    <property type="term" value="F:metal ion binding"/>
    <property type="evidence" value="ECO:0007669"/>
    <property type="project" value="UniProtKB-KW"/>
</dbReference>
<keyword evidence="12" id="KW-1185">Reference proteome</keyword>
<dbReference type="Pfam" id="PF04389">
    <property type="entry name" value="Peptidase_M28"/>
    <property type="match status" value="1"/>
</dbReference>
<organism evidence="11 12">
    <name type="scientific">Clonostachys solani</name>
    <dbReference type="NCBI Taxonomy" id="160281"/>
    <lineage>
        <taxon>Eukaryota</taxon>
        <taxon>Fungi</taxon>
        <taxon>Dikarya</taxon>
        <taxon>Ascomycota</taxon>
        <taxon>Pezizomycotina</taxon>
        <taxon>Sordariomycetes</taxon>
        <taxon>Hypocreomycetidae</taxon>
        <taxon>Hypocreales</taxon>
        <taxon>Bionectriaceae</taxon>
        <taxon>Clonostachys</taxon>
    </lineage>
</organism>
<dbReference type="InterPro" id="IPR007484">
    <property type="entry name" value="Peptidase_M28"/>
</dbReference>
<keyword evidence="3 7" id="KW-0645">Protease</keyword>
<keyword evidence="4 7" id="KW-0479">Metal-binding</keyword>
<evidence type="ECO:0000256" key="5">
    <source>
        <dbReference type="ARBA" id="ARBA00022801"/>
    </source>
</evidence>
<evidence type="ECO:0000259" key="10">
    <source>
        <dbReference type="Pfam" id="PF14832"/>
    </source>
</evidence>
<dbReference type="GO" id="GO:0008235">
    <property type="term" value="F:metalloexopeptidase activity"/>
    <property type="evidence" value="ECO:0007669"/>
    <property type="project" value="InterPro"/>
</dbReference>
<evidence type="ECO:0000256" key="4">
    <source>
        <dbReference type="ARBA" id="ARBA00022723"/>
    </source>
</evidence>
<proteinExistence type="inferred from homology"/>
<keyword evidence="6 7" id="KW-0862">Zinc</keyword>
<feature type="signal peptide" evidence="7">
    <location>
        <begin position="1"/>
        <end position="17"/>
    </location>
</feature>
<dbReference type="Gene3D" id="3.30.429.10">
    <property type="entry name" value="Macrophage Migration Inhibitory Factor"/>
    <property type="match status" value="1"/>
</dbReference>
<feature type="domain" description="Peptidase M28" evidence="9">
    <location>
        <begin position="248"/>
        <end position="433"/>
    </location>
</feature>
<dbReference type="GO" id="GO:0006508">
    <property type="term" value="P:proteolysis"/>
    <property type="evidence" value="ECO:0007669"/>
    <property type="project" value="UniProtKB-KW"/>
</dbReference>
<dbReference type="Gene3D" id="3.50.30.30">
    <property type="match status" value="1"/>
</dbReference>
<dbReference type="InterPro" id="IPR014347">
    <property type="entry name" value="Tautomerase/MIF_sf"/>
</dbReference>
<sequence length="641" mass="70081">MKTSAFLFPLFVSYAAGKTQLTPEKLVSDVQENHLRDILTTFDTIANQNGGTRAFGLPGFNASLKYVLEYMNKNSSSCFKYDTTIQPFTHLFSQTKHISLLGPQEEAVDVISLQYNHPTPLPDGLHAPLVSLPIDDERGTGCFEDQWSGVDVSGKIALVKRGKCHFVQVLKLAKAHGASAAIIFNNVPNVKGGSASLGAENYGTLVPLGVITYEQGMAWYEQLQTGEALNVQLTIETLTENRDTWQILLETKEGDPDNVIMLGAHLDSVQEGAGINDNASGVAALLTIAKSLEKYQIRNKIRFAFWGAEESGMIGSSHYVSTLTAGELDKIRFYFNYDMIASPSPASIVYATSEGDKKGAQFLYDFLKETSRSPEFATFGSSSDYVAFVDAGISSSGIFTGAGKPYDECYHTSCDDLANINWDALVINTKAAAYGTAQLALLDPDSLSKRGETNLNPRSVYGASRNLIIAMPLYEVAHTVSLTDDQKDSLAAAITEVHSSKFTVPRMFINVIFTNISGVPTYVGGKRTTASNRIVARVRRGSRSREDFNSLCSEIRTAWARVVHPAYSADQPPPSELELRAVFITGELLAGMKCEFHVPAAGAELEWAKEHYTEFQRRAANGDEDFVGLVKEIDQWLQISG</sequence>
<comment type="caution">
    <text evidence="11">The sequence shown here is derived from an EMBL/GenBank/DDBJ whole genome shotgun (WGS) entry which is preliminary data.</text>
</comment>
<dbReference type="SUPFAM" id="SSF52025">
    <property type="entry name" value="PA domain"/>
    <property type="match status" value="1"/>
</dbReference>
<evidence type="ECO:0000256" key="2">
    <source>
        <dbReference type="ARBA" id="ARBA00005634"/>
    </source>
</evidence>
<dbReference type="CDD" id="cd04816">
    <property type="entry name" value="PA_SaNapH_like"/>
    <property type="match status" value="1"/>
</dbReference>
<dbReference type="Proteomes" id="UP000775872">
    <property type="component" value="Unassembled WGS sequence"/>
</dbReference>
<dbReference type="PANTHER" id="PTHR12147">
    <property type="entry name" value="METALLOPEPTIDASE M28 FAMILY MEMBER"/>
    <property type="match status" value="1"/>
</dbReference>
<dbReference type="SUPFAM" id="SSF53187">
    <property type="entry name" value="Zn-dependent exopeptidases"/>
    <property type="match status" value="1"/>
</dbReference>
<evidence type="ECO:0000259" key="8">
    <source>
        <dbReference type="Pfam" id="PF02225"/>
    </source>
</evidence>
<dbReference type="EMBL" id="CABFOC020000018">
    <property type="protein sequence ID" value="CAH0047026.1"/>
    <property type="molecule type" value="Genomic_DNA"/>
</dbReference>
<keyword evidence="7" id="KW-0732">Signal</keyword>
<evidence type="ECO:0000256" key="6">
    <source>
        <dbReference type="ARBA" id="ARBA00022833"/>
    </source>
</evidence>
<accession>A0A9N9Z0W9</accession>
<comment type="similarity">
    <text evidence="2">Belongs to the peptidase M28 family. M28B subfamily.</text>
</comment>
<feature type="chain" id="PRO_5040538551" description="Peptide hydrolase" evidence="7">
    <location>
        <begin position="18"/>
        <end position="641"/>
    </location>
</feature>
<dbReference type="OrthoDB" id="10013407at2759"/>
<dbReference type="Pfam" id="PF02225">
    <property type="entry name" value="PA"/>
    <property type="match status" value="1"/>
</dbReference>
<evidence type="ECO:0000256" key="3">
    <source>
        <dbReference type="ARBA" id="ARBA00022670"/>
    </source>
</evidence>
<feature type="domain" description="PA" evidence="8">
    <location>
        <begin position="127"/>
        <end position="219"/>
    </location>
</feature>
<reference evidence="11 12" key="2">
    <citation type="submission" date="2021-10" db="EMBL/GenBank/DDBJ databases">
        <authorList>
            <person name="Piombo E."/>
        </authorList>
    </citation>
    <scope>NUCLEOTIDE SEQUENCE [LARGE SCALE GENOMIC DNA]</scope>
</reference>
<comment type="cofactor">
    <cofactor evidence="1">
        <name>Zn(2+)</name>
        <dbReference type="ChEBI" id="CHEBI:29105"/>
    </cofactor>
</comment>
<dbReference type="InterPro" id="IPR003137">
    <property type="entry name" value="PA_domain"/>
</dbReference>
<dbReference type="AlphaFoldDB" id="A0A9N9Z0W9"/>
<dbReference type="Pfam" id="PF14832">
    <property type="entry name" value="Tautomerase_3"/>
    <property type="match status" value="1"/>
</dbReference>
<keyword evidence="5 7" id="KW-0378">Hydrolase</keyword>
<evidence type="ECO:0000313" key="11">
    <source>
        <dbReference type="EMBL" id="CAH0047026.1"/>
    </source>
</evidence>
<gene>
    <name evidence="11" type="ORF">CSOL1703_00013264</name>
</gene>
<dbReference type="InterPro" id="IPR028116">
    <property type="entry name" value="Cis-CaaD-like"/>
</dbReference>
<evidence type="ECO:0000259" key="9">
    <source>
        <dbReference type="Pfam" id="PF04389"/>
    </source>
</evidence>
<name>A0A9N9Z0W9_9HYPO</name>